<dbReference type="PANTHER" id="PTHR11076:SF33">
    <property type="entry name" value="DNA POLYMERASE KAPPA"/>
    <property type="match status" value="1"/>
</dbReference>
<keyword evidence="10 16" id="KW-0227">DNA damage</keyword>
<comment type="similarity">
    <text evidence="2 16">Belongs to the DNA polymerase type-Y family.</text>
</comment>
<feature type="region of interest" description="Disordered" evidence="17">
    <location>
        <begin position="226"/>
        <end position="249"/>
    </location>
</feature>
<proteinExistence type="inferred from homology"/>
<evidence type="ECO:0000256" key="9">
    <source>
        <dbReference type="ARBA" id="ARBA00022723"/>
    </source>
</evidence>
<keyword evidence="4 16" id="KW-0515">Mutator protein</keyword>
<dbReference type="RefSeq" id="WP_180138127.1">
    <property type="nucleotide sequence ID" value="NZ_CAADHO010000002.1"/>
</dbReference>
<sequence>MILHLDMDAFFAAVEQLDHPELRGQPVVVSGHSARSVVSTASYEARRFGVHSAMPLYQALKLCPHARVVPGNRQRYKEISARVFSICREYTPLVEQVSIDEGYLDVSGCQGLFGPPETIARTLRKRVAEETGLTCSVGVAPLKFLAKVASDINKPDGMYVISPEAMDAFLVALPVKKVPGAGKRTVALLEELGIRTLGDVRQYPAQALINKMGSAGERLTDLAWGRDSSQVSSEADEAKSISSETTLDKDTTDPALVHTRFLAQADEVAAQLRRKGLFARRVAIKLTFADFRRITRQTTLDTPTHLSGRIYEEAVALFNREWKGQRIRLVGLGCSQLTHDESAAPSQLDLFGQVARRQAQDDGWEKVEHSVDAIREKFGKYAVTRARVNKKKDV</sequence>
<protein>
    <recommendedName>
        <fullName evidence="16">DNA polymerase IV</fullName>
        <shortName evidence="16">Pol IV</shortName>
        <ecNumber evidence="16">2.7.7.7</ecNumber>
    </recommendedName>
</protein>
<dbReference type="AlphaFoldDB" id="A0A4U8YR62"/>
<dbReference type="Gene3D" id="3.30.1490.100">
    <property type="entry name" value="DNA polymerase, Y-family, little finger domain"/>
    <property type="match status" value="1"/>
</dbReference>
<dbReference type="SUPFAM" id="SSF56672">
    <property type="entry name" value="DNA/RNA polymerases"/>
    <property type="match status" value="1"/>
</dbReference>
<evidence type="ECO:0000256" key="6">
    <source>
        <dbReference type="ARBA" id="ARBA00022679"/>
    </source>
</evidence>
<dbReference type="FunFam" id="3.30.1490.100:FF:000004">
    <property type="entry name" value="DNA polymerase IV"/>
    <property type="match status" value="1"/>
</dbReference>
<comment type="subunit">
    <text evidence="3 16">Monomer.</text>
</comment>
<dbReference type="Proteomes" id="UP000507962">
    <property type="component" value="Unassembled WGS sequence"/>
</dbReference>
<dbReference type="InterPro" id="IPR001126">
    <property type="entry name" value="UmuC"/>
</dbReference>
<dbReference type="InterPro" id="IPR017961">
    <property type="entry name" value="DNA_pol_Y-fam_little_finger"/>
</dbReference>
<feature type="site" description="Substrate discrimination" evidence="16">
    <location>
        <position position="11"/>
    </location>
</feature>
<evidence type="ECO:0000256" key="14">
    <source>
        <dbReference type="ARBA" id="ARBA00023204"/>
    </source>
</evidence>
<evidence type="ECO:0000256" key="8">
    <source>
        <dbReference type="ARBA" id="ARBA00022705"/>
    </source>
</evidence>
<accession>A0A4U8YR62</accession>
<feature type="binding site" evidence="16">
    <location>
        <position position="6"/>
    </location>
    <ligand>
        <name>Mg(2+)</name>
        <dbReference type="ChEBI" id="CHEBI:18420"/>
    </ligand>
</feature>
<dbReference type="NCBIfam" id="NF002677">
    <property type="entry name" value="PRK02406.1"/>
    <property type="match status" value="1"/>
</dbReference>
<keyword evidence="11 16" id="KW-0460">Magnesium</keyword>
<dbReference type="CDD" id="cd03586">
    <property type="entry name" value="PolY_Pol_IV_kappa"/>
    <property type="match status" value="1"/>
</dbReference>
<dbReference type="PANTHER" id="PTHR11076">
    <property type="entry name" value="DNA REPAIR POLYMERASE UMUC / TRANSFERASE FAMILY MEMBER"/>
    <property type="match status" value="1"/>
</dbReference>
<dbReference type="GO" id="GO:0042276">
    <property type="term" value="P:error-prone translesion synthesis"/>
    <property type="evidence" value="ECO:0007669"/>
    <property type="project" value="TreeGrafter"/>
</dbReference>
<dbReference type="GO" id="GO:0006281">
    <property type="term" value="P:DNA repair"/>
    <property type="evidence" value="ECO:0007669"/>
    <property type="project" value="UniProtKB-UniRule"/>
</dbReference>
<keyword evidence="9 16" id="KW-0479">Metal-binding</keyword>
<comment type="subcellular location">
    <subcellularLocation>
        <location evidence="1 16">Cytoplasm</location>
    </subcellularLocation>
</comment>
<dbReference type="InterPro" id="IPR043502">
    <property type="entry name" value="DNA/RNA_pol_sf"/>
</dbReference>
<dbReference type="InterPro" id="IPR036775">
    <property type="entry name" value="DNA_pol_Y-fam_lit_finger_sf"/>
</dbReference>
<evidence type="ECO:0000256" key="7">
    <source>
        <dbReference type="ARBA" id="ARBA00022695"/>
    </source>
</evidence>
<keyword evidence="7 16" id="KW-0548">Nucleotidyltransferase</keyword>
<dbReference type="HAMAP" id="MF_01113">
    <property type="entry name" value="DNApol_IV"/>
    <property type="match status" value="1"/>
</dbReference>
<evidence type="ECO:0000256" key="16">
    <source>
        <dbReference type="HAMAP-Rule" id="MF_01113"/>
    </source>
</evidence>
<comment type="catalytic activity">
    <reaction evidence="15 16">
        <text>DNA(n) + a 2'-deoxyribonucleoside 5'-triphosphate = DNA(n+1) + diphosphate</text>
        <dbReference type="Rhea" id="RHEA:22508"/>
        <dbReference type="Rhea" id="RHEA-COMP:17339"/>
        <dbReference type="Rhea" id="RHEA-COMP:17340"/>
        <dbReference type="ChEBI" id="CHEBI:33019"/>
        <dbReference type="ChEBI" id="CHEBI:61560"/>
        <dbReference type="ChEBI" id="CHEBI:173112"/>
        <dbReference type="EC" id="2.7.7.7"/>
    </reaction>
</comment>
<dbReference type="InterPro" id="IPR050116">
    <property type="entry name" value="DNA_polymerase-Y"/>
</dbReference>
<evidence type="ECO:0000313" key="19">
    <source>
        <dbReference type="EMBL" id="VFQ43743.1"/>
    </source>
</evidence>
<evidence type="ECO:0000256" key="5">
    <source>
        <dbReference type="ARBA" id="ARBA00022490"/>
    </source>
</evidence>
<dbReference type="EC" id="2.7.7.7" evidence="16"/>
<comment type="function">
    <text evidence="16">Poorly processive, error-prone DNA polymerase involved in untargeted mutagenesis. Copies undamaged DNA at stalled replication forks, which arise in vivo from mismatched or misaligned primer ends. These misaligned primers can be extended by PolIV. Exhibits no 3'-5' exonuclease (proofreading) activity. May be involved in translesional synthesis, in conjunction with the beta clamp from PolIII.</text>
</comment>
<evidence type="ECO:0000256" key="10">
    <source>
        <dbReference type="ARBA" id="ARBA00022763"/>
    </source>
</evidence>
<evidence type="ECO:0000256" key="2">
    <source>
        <dbReference type="ARBA" id="ARBA00010945"/>
    </source>
</evidence>
<organism evidence="19 20">
    <name type="scientific">Desulfoluna butyratoxydans</name>
    <dbReference type="NCBI Taxonomy" id="231438"/>
    <lineage>
        <taxon>Bacteria</taxon>
        <taxon>Pseudomonadati</taxon>
        <taxon>Thermodesulfobacteriota</taxon>
        <taxon>Desulfobacteria</taxon>
        <taxon>Desulfobacterales</taxon>
        <taxon>Desulfolunaceae</taxon>
        <taxon>Desulfoluna</taxon>
    </lineage>
</organism>
<feature type="domain" description="UmuC" evidence="18">
    <location>
        <begin position="2"/>
        <end position="182"/>
    </location>
</feature>
<dbReference type="Pfam" id="PF00817">
    <property type="entry name" value="IMS"/>
    <property type="match status" value="1"/>
</dbReference>
<dbReference type="Gene3D" id="3.40.1170.60">
    <property type="match status" value="1"/>
</dbReference>
<dbReference type="SUPFAM" id="SSF100879">
    <property type="entry name" value="Lesion bypass DNA polymerase (Y-family), little finger domain"/>
    <property type="match status" value="1"/>
</dbReference>
<keyword evidence="20" id="KW-1185">Reference proteome</keyword>
<dbReference type="GO" id="GO:0009432">
    <property type="term" value="P:SOS response"/>
    <property type="evidence" value="ECO:0007669"/>
    <property type="project" value="TreeGrafter"/>
</dbReference>
<dbReference type="Gene3D" id="3.30.70.270">
    <property type="match status" value="1"/>
</dbReference>
<dbReference type="GO" id="GO:0006261">
    <property type="term" value="P:DNA-templated DNA replication"/>
    <property type="evidence" value="ECO:0007669"/>
    <property type="project" value="UniProtKB-UniRule"/>
</dbReference>
<evidence type="ECO:0000256" key="1">
    <source>
        <dbReference type="ARBA" id="ARBA00004496"/>
    </source>
</evidence>
<evidence type="ECO:0000256" key="11">
    <source>
        <dbReference type="ARBA" id="ARBA00022842"/>
    </source>
</evidence>
<keyword evidence="13 16" id="KW-0238">DNA-binding</keyword>
<comment type="cofactor">
    <cofactor evidence="16">
        <name>Mg(2+)</name>
        <dbReference type="ChEBI" id="CHEBI:18420"/>
    </cofactor>
    <text evidence="16">Binds 2 magnesium ions per subunit.</text>
</comment>
<dbReference type="Pfam" id="PF11799">
    <property type="entry name" value="IMS_C"/>
    <property type="match status" value="1"/>
</dbReference>
<dbReference type="GO" id="GO:0005829">
    <property type="term" value="C:cytosol"/>
    <property type="evidence" value="ECO:0007669"/>
    <property type="project" value="TreeGrafter"/>
</dbReference>
<gene>
    <name evidence="16" type="primary">dinB</name>
    <name evidence="19" type="ORF">MSL71_13840</name>
</gene>
<feature type="binding site" evidence="16">
    <location>
        <position position="100"/>
    </location>
    <ligand>
        <name>Mg(2+)</name>
        <dbReference type="ChEBI" id="CHEBI:18420"/>
    </ligand>
</feature>
<evidence type="ECO:0000256" key="17">
    <source>
        <dbReference type="SAM" id="MobiDB-lite"/>
    </source>
</evidence>
<keyword evidence="6 16" id="KW-0808">Transferase</keyword>
<reference evidence="19 20" key="1">
    <citation type="submission" date="2019-03" db="EMBL/GenBank/DDBJ databases">
        <authorList>
            <person name="Nijsse B."/>
        </authorList>
    </citation>
    <scope>NUCLEOTIDE SEQUENCE [LARGE SCALE GENOMIC DNA]</scope>
    <source>
        <strain evidence="19">Desulfoluna butyratoxydans MSL71</strain>
    </source>
</reference>
<evidence type="ECO:0000256" key="13">
    <source>
        <dbReference type="ARBA" id="ARBA00023125"/>
    </source>
</evidence>
<evidence type="ECO:0000256" key="3">
    <source>
        <dbReference type="ARBA" id="ARBA00011245"/>
    </source>
</evidence>
<evidence type="ECO:0000259" key="18">
    <source>
        <dbReference type="PROSITE" id="PS50173"/>
    </source>
</evidence>
<feature type="active site" evidence="16">
    <location>
        <position position="101"/>
    </location>
</feature>
<evidence type="ECO:0000256" key="15">
    <source>
        <dbReference type="ARBA" id="ARBA00049244"/>
    </source>
</evidence>
<dbReference type="GO" id="GO:0000287">
    <property type="term" value="F:magnesium ion binding"/>
    <property type="evidence" value="ECO:0007669"/>
    <property type="project" value="UniProtKB-UniRule"/>
</dbReference>
<dbReference type="EMBL" id="CAADHO010000002">
    <property type="protein sequence ID" value="VFQ43743.1"/>
    <property type="molecule type" value="Genomic_DNA"/>
</dbReference>
<dbReference type="GO" id="GO:0003684">
    <property type="term" value="F:damaged DNA binding"/>
    <property type="evidence" value="ECO:0007669"/>
    <property type="project" value="InterPro"/>
</dbReference>
<dbReference type="InterPro" id="IPR022880">
    <property type="entry name" value="DNApol_IV"/>
</dbReference>
<dbReference type="NCBIfam" id="NF002751">
    <property type="entry name" value="PRK02794.1"/>
    <property type="match status" value="1"/>
</dbReference>
<dbReference type="InterPro" id="IPR043128">
    <property type="entry name" value="Rev_trsase/Diguanyl_cyclase"/>
</dbReference>
<evidence type="ECO:0000256" key="12">
    <source>
        <dbReference type="ARBA" id="ARBA00022932"/>
    </source>
</evidence>
<keyword evidence="12 16" id="KW-0239">DNA-directed DNA polymerase</keyword>
<dbReference type="GO" id="GO:0003887">
    <property type="term" value="F:DNA-directed DNA polymerase activity"/>
    <property type="evidence" value="ECO:0007669"/>
    <property type="project" value="UniProtKB-UniRule"/>
</dbReference>
<dbReference type="PROSITE" id="PS50173">
    <property type="entry name" value="UMUC"/>
    <property type="match status" value="1"/>
</dbReference>
<evidence type="ECO:0000313" key="20">
    <source>
        <dbReference type="Proteomes" id="UP000507962"/>
    </source>
</evidence>
<evidence type="ECO:0000256" key="4">
    <source>
        <dbReference type="ARBA" id="ARBA00022457"/>
    </source>
</evidence>
<dbReference type="FunFam" id="3.40.1170.60:FF:000001">
    <property type="entry name" value="DNA polymerase IV"/>
    <property type="match status" value="1"/>
</dbReference>
<keyword evidence="8 16" id="KW-0235">DNA replication</keyword>
<dbReference type="Gene3D" id="1.10.150.20">
    <property type="entry name" value="5' to 3' exonuclease, C-terminal subdomain"/>
    <property type="match status" value="1"/>
</dbReference>
<keyword evidence="14 16" id="KW-0234">DNA repair</keyword>
<name>A0A4U8YR62_9BACT</name>
<keyword evidence="5 16" id="KW-0963">Cytoplasm</keyword>